<organism evidence="6 7">
    <name type="scientific">Amycolatopsis minnesotensis</name>
    <dbReference type="NCBI Taxonomy" id="337894"/>
    <lineage>
        <taxon>Bacteria</taxon>
        <taxon>Bacillati</taxon>
        <taxon>Actinomycetota</taxon>
        <taxon>Actinomycetes</taxon>
        <taxon>Pseudonocardiales</taxon>
        <taxon>Pseudonocardiaceae</taxon>
        <taxon>Amycolatopsis</taxon>
    </lineage>
</organism>
<dbReference type="InterPro" id="IPR001077">
    <property type="entry name" value="COMT_C"/>
</dbReference>
<dbReference type="EMBL" id="BAAANN010000025">
    <property type="protein sequence ID" value="GAA1974002.1"/>
    <property type="molecule type" value="Genomic_DNA"/>
</dbReference>
<proteinExistence type="predicted"/>
<keyword evidence="2" id="KW-0808">Transferase</keyword>
<dbReference type="Pfam" id="PF08100">
    <property type="entry name" value="Dimerisation"/>
    <property type="match status" value="1"/>
</dbReference>
<dbReference type="InterPro" id="IPR012967">
    <property type="entry name" value="COMT_dimerisation"/>
</dbReference>
<evidence type="ECO:0000256" key="1">
    <source>
        <dbReference type="ARBA" id="ARBA00022603"/>
    </source>
</evidence>
<comment type="caution">
    <text evidence="6">The sequence shown here is derived from an EMBL/GenBank/DDBJ whole genome shotgun (WGS) entry which is preliminary data.</text>
</comment>
<keyword evidence="1" id="KW-0489">Methyltransferase</keyword>
<gene>
    <name evidence="6" type="ORF">GCM10009754_56300</name>
</gene>
<evidence type="ECO:0000259" key="4">
    <source>
        <dbReference type="Pfam" id="PF00891"/>
    </source>
</evidence>
<evidence type="ECO:0000256" key="2">
    <source>
        <dbReference type="ARBA" id="ARBA00022679"/>
    </source>
</evidence>
<dbReference type="Gene3D" id="1.10.10.10">
    <property type="entry name" value="Winged helix-like DNA-binding domain superfamily/Winged helix DNA-binding domain"/>
    <property type="match status" value="1"/>
</dbReference>
<dbReference type="InterPro" id="IPR016461">
    <property type="entry name" value="COMT-like"/>
</dbReference>
<keyword evidence="3" id="KW-0949">S-adenosyl-L-methionine</keyword>
<accession>A0ABN2RS75</accession>
<evidence type="ECO:0000259" key="5">
    <source>
        <dbReference type="Pfam" id="PF08100"/>
    </source>
</evidence>
<name>A0ABN2RS75_9PSEU</name>
<evidence type="ECO:0008006" key="8">
    <source>
        <dbReference type="Google" id="ProtNLM"/>
    </source>
</evidence>
<dbReference type="PANTHER" id="PTHR43712:SF2">
    <property type="entry name" value="O-METHYLTRANSFERASE CICE"/>
    <property type="match status" value="1"/>
</dbReference>
<dbReference type="Gene3D" id="3.40.50.150">
    <property type="entry name" value="Vaccinia Virus protein VP39"/>
    <property type="match status" value="1"/>
</dbReference>
<sequence length="330" mass="35117">MTGSTTATGPERIVDIAVGYMAAKQLFASSRIGLFRALADGPLSAPELAEKTGKPEKVVRILGDAMSSLGLLSRANGRYELGPDAAAYLTEDGTGPDLAPFLTFLESISYGHWLRFGDTVDTGEPAELDLTGERWDTFLSGVMTYNALHAKTLVSAFDFTPYATMLDLGGLSSAFAVEAMRANENLCTTFVFAPESVGPVIAAVREAGVADRCTVLGEPTASARPEGEFDVVMVNHVVHRFGAAENAVILRNARAAAAPGARLLLLDFFLDDDEVQRPLDALHAGEYLVIDGTVVYPEAEVRGWLDGAGWRVVDRLALPGSPRVLVAEAV</sequence>
<dbReference type="SUPFAM" id="SSF53335">
    <property type="entry name" value="S-adenosyl-L-methionine-dependent methyltransferases"/>
    <property type="match status" value="1"/>
</dbReference>
<dbReference type="SUPFAM" id="SSF46785">
    <property type="entry name" value="Winged helix' DNA-binding domain"/>
    <property type="match status" value="1"/>
</dbReference>
<feature type="domain" description="O-methyltransferase C-terminal" evidence="4">
    <location>
        <begin position="137"/>
        <end position="310"/>
    </location>
</feature>
<keyword evidence="7" id="KW-1185">Reference proteome</keyword>
<dbReference type="Pfam" id="PF00891">
    <property type="entry name" value="Methyltransf_2"/>
    <property type="match status" value="1"/>
</dbReference>
<dbReference type="InterPro" id="IPR036388">
    <property type="entry name" value="WH-like_DNA-bd_sf"/>
</dbReference>
<protein>
    <recommendedName>
        <fullName evidence="8">Polyketide biosynthesis methyltransferase</fullName>
    </recommendedName>
</protein>
<evidence type="ECO:0000256" key="3">
    <source>
        <dbReference type="ARBA" id="ARBA00022691"/>
    </source>
</evidence>
<dbReference type="PROSITE" id="PS51683">
    <property type="entry name" value="SAM_OMT_II"/>
    <property type="match status" value="1"/>
</dbReference>
<dbReference type="RefSeq" id="WP_344425287.1">
    <property type="nucleotide sequence ID" value="NZ_BAAANN010000025.1"/>
</dbReference>
<reference evidence="6 7" key="1">
    <citation type="journal article" date="2019" name="Int. J. Syst. Evol. Microbiol.">
        <title>The Global Catalogue of Microorganisms (GCM) 10K type strain sequencing project: providing services to taxonomists for standard genome sequencing and annotation.</title>
        <authorList>
            <consortium name="The Broad Institute Genomics Platform"/>
            <consortium name="The Broad Institute Genome Sequencing Center for Infectious Disease"/>
            <person name="Wu L."/>
            <person name="Ma J."/>
        </authorList>
    </citation>
    <scope>NUCLEOTIDE SEQUENCE [LARGE SCALE GENOMIC DNA]</scope>
    <source>
        <strain evidence="6 7">JCM 14545</strain>
    </source>
</reference>
<evidence type="ECO:0000313" key="6">
    <source>
        <dbReference type="EMBL" id="GAA1974002.1"/>
    </source>
</evidence>
<dbReference type="PANTHER" id="PTHR43712">
    <property type="entry name" value="PUTATIVE (AFU_ORTHOLOGUE AFUA_4G14580)-RELATED"/>
    <property type="match status" value="1"/>
</dbReference>
<feature type="domain" description="O-methyltransferase dimerisation" evidence="5">
    <location>
        <begin position="15"/>
        <end position="90"/>
    </location>
</feature>
<dbReference type="Proteomes" id="UP001501116">
    <property type="component" value="Unassembled WGS sequence"/>
</dbReference>
<dbReference type="InterPro" id="IPR036390">
    <property type="entry name" value="WH_DNA-bd_sf"/>
</dbReference>
<dbReference type="InterPro" id="IPR029063">
    <property type="entry name" value="SAM-dependent_MTases_sf"/>
</dbReference>
<evidence type="ECO:0000313" key="7">
    <source>
        <dbReference type="Proteomes" id="UP001501116"/>
    </source>
</evidence>